<keyword evidence="5" id="KW-0460">Magnesium</keyword>
<protein>
    <recommendedName>
        <fullName evidence="7">Probable GTP-binding protein EngB</fullName>
    </recommendedName>
</protein>
<dbReference type="InterPro" id="IPR019987">
    <property type="entry name" value="GTP-bd_ribosome_bio_YsxC"/>
</dbReference>
<evidence type="ECO:0000313" key="10">
    <source>
        <dbReference type="Proteomes" id="UP000076400"/>
    </source>
</evidence>
<dbReference type="PROSITE" id="PS51706">
    <property type="entry name" value="G_ENGB"/>
    <property type="match status" value="1"/>
</dbReference>
<dbReference type="Proteomes" id="UP000076400">
    <property type="component" value="Unassembled WGS sequence"/>
</dbReference>
<dbReference type="InterPro" id="IPR030393">
    <property type="entry name" value="G_ENGB_dom"/>
</dbReference>
<organism evidence="9 10">
    <name type="scientific">Oceanibaculum pacificum</name>
    <dbReference type="NCBI Taxonomy" id="580166"/>
    <lineage>
        <taxon>Bacteria</taxon>
        <taxon>Pseudomonadati</taxon>
        <taxon>Pseudomonadota</taxon>
        <taxon>Alphaproteobacteria</taxon>
        <taxon>Rhodospirillales</taxon>
        <taxon>Oceanibaculaceae</taxon>
        <taxon>Oceanibaculum</taxon>
    </lineage>
</organism>
<keyword evidence="10" id="KW-1185">Reference proteome</keyword>
<evidence type="ECO:0000259" key="8">
    <source>
        <dbReference type="PROSITE" id="PS51706"/>
    </source>
</evidence>
<dbReference type="CDD" id="cd01876">
    <property type="entry name" value="YihA_EngB"/>
    <property type="match status" value="1"/>
</dbReference>
<dbReference type="OrthoDB" id="9804921at2"/>
<keyword evidence="3" id="KW-0479">Metal-binding</keyword>
<comment type="caution">
    <text evidence="9">The sequence shown here is derived from an EMBL/GenBank/DDBJ whole genome shotgun (WGS) entry which is preliminary data.</text>
</comment>
<keyword evidence="6 7" id="KW-0342">GTP-binding</keyword>
<keyword evidence="7" id="KW-0131">Cell cycle</keyword>
<dbReference type="PANTHER" id="PTHR47560:SF1">
    <property type="entry name" value="EXPRESSED PROTEIN"/>
    <property type="match status" value="1"/>
</dbReference>
<dbReference type="NCBIfam" id="TIGR03598">
    <property type="entry name" value="GTPase_YsxC"/>
    <property type="match status" value="1"/>
</dbReference>
<dbReference type="GO" id="GO:0046872">
    <property type="term" value="F:metal ion binding"/>
    <property type="evidence" value="ECO:0007669"/>
    <property type="project" value="UniProtKB-KW"/>
</dbReference>
<comment type="cofactor">
    <cofactor evidence="1">
        <name>Mg(2+)</name>
        <dbReference type="ChEBI" id="CHEBI:18420"/>
    </cofactor>
</comment>
<evidence type="ECO:0000256" key="5">
    <source>
        <dbReference type="ARBA" id="ARBA00022842"/>
    </source>
</evidence>
<evidence type="ECO:0000256" key="3">
    <source>
        <dbReference type="ARBA" id="ARBA00022723"/>
    </source>
</evidence>
<name>A0A154VYJ0_9PROT</name>
<comment type="function">
    <text evidence="7">Necessary for normal cell division and for the maintenance of normal septation.</text>
</comment>
<evidence type="ECO:0000256" key="2">
    <source>
        <dbReference type="ARBA" id="ARBA00009638"/>
    </source>
</evidence>
<keyword evidence="7" id="KW-0132">Cell division</keyword>
<reference evidence="9 10" key="1">
    <citation type="submission" date="2015-12" db="EMBL/GenBank/DDBJ databases">
        <title>Genome sequence of Oceanibaculum pacificum MCCC 1A02656.</title>
        <authorList>
            <person name="Lu L."/>
            <person name="Lai Q."/>
            <person name="Shao Z."/>
            <person name="Qian P."/>
        </authorList>
    </citation>
    <scope>NUCLEOTIDE SEQUENCE [LARGE SCALE GENOMIC DNA]</scope>
    <source>
        <strain evidence="9 10">MCCC 1A02656</strain>
    </source>
</reference>
<dbReference type="HAMAP" id="MF_00321">
    <property type="entry name" value="GTPase_EngB"/>
    <property type="match status" value="1"/>
</dbReference>
<proteinExistence type="inferred from homology"/>
<dbReference type="InterPro" id="IPR027417">
    <property type="entry name" value="P-loop_NTPase"/>
</dbReference>
<dbReference type="InterPro" id="IPR006073">
    <property type="entry name" value="GTP-bd"/>
</dbReference>
<dbReference type="Gene3D" id="3.40.50.300">
    <property type="entry name" value="P-loop containing nucleotide triphosphate hydrolases"/>
    <property type="match status" value="1"/>
</dbReference>
<dbReference type="STRING" id="580166.AUP43_11045"/>
<dbReference type="SUPFAM" id="SSF52540">
    <property type="entry name" value="P-loop containing nucleoside triphosphate hydrolases"/>
    <property type="match status" value="1"/>
</dbReference>
<gene>
    <name evidence="7" type="primary">engB</name>
    <name evidence="9" type="ORF">AUP43_11045</name>
</gene>
<feature type="domain" description="EngB-type G" evidence="8">
    <location>
        <begin position="42"/>
        <end position="217"/>
    </location>
</feature>
<dbReference type="GO" id="GO:0000917">
    <property type="term" value="P:division septum assembly"/>
    <property type="evidence" value="ECO:0007669"/>
    <property type="project" value="UniProtKB-KW"/>
</dbReference>
<dbReference type="AlphaFoldDB" id="A0A154VYJ0"/>
<dbReference type="EMBL" id="LPXN01000124">
    <property type="protein sequence ID" value="KZD06297.1"/>
    <property type="molecule type" value="Genomic_DNA"/>
</dbReference>
<keyword evidence="7" id="KW-0717">Septation</keyword>
<keyword evidence="4 7" id="KW-0547">Nucleotide-binding</keyword>
<dbReference type="Pfam" id="PF01926">
    <property type="entry name" value="MMR_HSR1"/>
    <property type="match status" value="1"/>
</dbReference>
<dbReference type="GO" id="GO:0005525">
    <property type="term" value="F:GTP binding"/>
    <property type="evidence" value="ECO:0007669"/>
    <property type="project" value="UniProtKB-UniRule"/>
</dbReference>
<accession>A0A154VYJ0</accession>
<comment type="similarity">
    <text evidence="2 7">Belongs to the TRAFAC class TrmE-Era-EngA-EngB-Septin-like GTPase superfamily. EngB GTPase family.</text>
</comment>
<evidence type="ECO:0000313" key="9">
    <source>
        <dbReference type="EMBL" id="KZD06297.1"/>
    </source>
</evidence>
<sequence length="218" mass="23727">MTDIEQEATEKAAALEAGRLLFAQECGFVAAAETLDRLPPDSLPEIAFAGRSNVGKSSLVNALTGRKTLARTSNTPGRTQQLNFFKLGERLLLVDLPGHGYAKVSKSQSKNWTFLVKDYLRGRVALRRVCLLVDARHGLKDNDRELMALMDKAAVVYQVVLTKTDKTKPAELAAMIETLSAELSKRTAAYPVIFPTSALEGAGIEALRAELATLALQR</sequence>
<evidence type="ECO:0000256" key="7">
    <source>
        <dbReference type="HAMAP-Rule" id="MF_00321"/>
    </source>
</evidence>
<dbReference type="PANTHER" id="PTHR47560">
    <property type="entry name" value="EXPRESSED PROTEIN"/>
    <property type="match status" value="1"/>
</dbReference>
<evidence type="ECO:0000256" key="4">
    <source>
        <dbReference type="ARBA" id="ARBA00022741"/>
    </source>
</evidence>
<evidence type="ECO:0000256" key="6">
    <source>
        <dbReference type="ARBA" id="ARBA00023134"/>
    </source>
</evidence>
<evidence type="ECO:0000256" key="1">
    <source>
        <dbReference type="ARBA" id="ARBA00001946"/>
    </source>
</evidence>